<dbReference type="PANTHER" id="PTHR12526">
    <property type="entry name" value="GLYCOSYLTRANSFERASE"/>
    <property type="match status" value="1"/>
</dbReference>
<proteinExistence type="predicted"/>
<evidence type="ECO:0000313" key="2">
    <source>
        <dbReference type="EMBL" id="MPQ42279.1"/>
    </source>
</evidence>
<protein>
    <submittedName>
        <fullName evidence="2">Glycosyltransferase</fullName>
    </submittedName>
</protein>
<dbReference type="PANTHER" id="PTHR12526:SF630">
    <property type="entry name" value="GLYCOSYLTRANSFERASE"/>
    <property type="match status" value="1"/>
</dbReference>
<sequence>MKKKILFLIDSLHSGGAEKSLVSLLNLLDYTQYDVDLMLISKSGLYLSLVPDEVTIIEPPRFFSSGKSIKNIKELKYMLTKLKYSAYLRMPLKKKKLHKAQENWKFISSSIETIEKEYDVAIAYSQGLPTYVVSSRVKAKKKYCWINTNYKEAGYSKDFDVKYYEEFHGINLVSHEAKEIFLEVYPQFKEKVSIIYDIIPHNLIKKMAEEQVQLAEENFKGTTILTIGRLVHTKGYDMAIEAAKKLKDNGIEFRWYVIGEGILKNELISIIEENGLQKEFKLLGTFTNPYPYIKNCDIYCQPSRFEGFGMAIAEAKILGKPVIATNFETVKNQINHGVNGLVVKMDGMNIFRGIKYLIMDEFFYRNVQDNLIKENLGTESEINKINQLLN</sequence>
<comment type="caution">
    <text evidence="2">The sequence shown here is derived from an EMBL/GenBank/DDBJ whole genome shotgun (WGS) entry which is preliminary data.</text>
</comment>
<dbReference type="Pfam" id="PF00534">
    <property type="entry name" value="Glycos_transf_1"/>
    <property type="match status" value="1"/>
</dbReference>
<reference evidence="2 3" key="1">
    <citation type="submission" date="2019-10" db="EMBL/GenBank/DDBJ databases">
        <title>The Genome Sequence of Clostridium tarantellae Isolated from Fish Brain.</title>
        <authorList>
            <person name="Bano L."/>
            <person name="Kiel M."/>
            <person name="Sales G."/>
            <person name="Doxey A.C."/>
            <person name="Mansfield M.J."/>
            <person name="Schiavone M."/>
            <person name="Rossetto O."/>
            <person name="Pirazzini M."/>
            <person name="Dobrindt U."/>
            <person name="Montecucco C."/>
        </authorList>
    </citation>
    <scope>NUCLEOTIDE SEQUENCE [LARGE SCALE GENOMIC DNA]</scope>
    <source>
        <strain evidence="2 3">DSM 3997</strain>
    </source>
</reference>
<accession>A0A6I1MPR3</accession>
<organism evidence="2 3">
    <name type="scientific">Clostridium tarantellae</name>
    <dbReference type="NCBI Taxonomy" id="39493"/>
    <lineage>
        <taxon>Bacteria</taxon>
        <taxon>Bacillati</taxon>
        <taxon>Bacillota</taxon>
        <taxon>Clostridia</taxon>
        <taxon>Eubacteriales</taxon>
        <taxon>Clostridiaceae</taxon>
        <taxon>Clostridium</taxon>
    </lineage>
</organism>
<dbReference type="GO" id="GO:0016757">
    <property type="term" value="F:glycosyltransferase activity"/>
    <property type="evidence" value="ECO:0007669"/>
    <property type="project" value="InterPro"/>
</dbReference>
<gene>
    <name evidence="2" type="ORF">GBZ86_00675</name>
</gene>
<name>A0A6I1MPR3_9CLOT</name>
<dbReference type="OrthoDB" id="2023634at2"/>
<dbReference type="InterPro" id="IPR001296">
    <property type="entry name" value="Glyco_trans_1"/>
</dbReference>
<dbReference type="CDD" id="cd03811">
    <property type="entry name" value="GT4_GT28_WabH-like"/>
    <property type="match status" value="1"/>
</dbReference>
<keyword evidence="2" id="KW-0808">Transferase</keyword>
<keyword evidence="3" id="KW-1185">Reference proteome</keyword>
<dbReference type="EMBL" id="WHJC01000003">
    <property type="protein sequence ID" value="MPQ42279.1"/>
    <property type="molecule type" value="Genomic_DNA"/>
</dbReference>
<dbReference type="AlphaFoldDB" id="A0A6I1MPR3"/>
<dbReference type="Gene3D" id="3.40.50.2000">
    <property type="entry name" value="Glycogen Phosphorylase B"/>
    <property type="match status" value="2"/>
</dbReference>
<feature type="domain" description="Glycosyl transferase family 1" evidence="1">
    <location>
        <begin position="219"/>
        <end position="363"/>
    </location>
</feature>
<evidence type="ECO:0000259" key="1">
    <source>
        <dbReference type="Pfam" id="PF00534"/>
    </source>
</evidence>
<dbReference type="Proteomes" id="UP000430345">
    <property type="component" value="Unassembled WGS sequence"/>
</dbReference>
<evidence type="ECO:0000313" key="3">
    <source>
        <dbReference type="Proteomes" id="UP000430345"/>
    </source>
</evidence>
<dbReference type="RefSeq" id="WP_152886770.1">
    <property type="nucleotide sequence ID" value="NZ_WHJC01000003.1"/>
</dbReference>
<dbReference type="SUPFAM" id="SSF53756">
    <property type="entry name" value="UDP-Glycosyltransferase/glycogen phosphorylase"/>
    <property type="match status" value="1"/>
</dbReference>